<protein>
    <submittedName>
        <fullName evidence="2">Uncharacterized protein</fullName>
    </submittedName>
</protein>
<gene>
    <name evidence="2" type="ORF">K7432_011532</name>
</gene>
<dbReference type="PANTHER" id="PTHR31841:SF1">
    <property type="entry name" value="PROTEIN FAM72A-RELATED"/>
    <property type="match status" value="1"/>
</dbReference>
<name>A0ABR2VTS2_9FUNG</name>
<keyword evidence="3" id="KW-1185">Reference proteome</keyword>
<comment type="similarity">
    <text evidence="1">Belongs to the FAM72 family.</text>
</comment>
<sequence>MSMIETSINHHQNPGFYIRDSSRTSVLLRNTQSRPNFDYKPVFVLTCRFCENFFCERGMKAVLLADCKVELYSTDAVPFRAQGIGPEYLTEKCACSIRDVACLDCGNVVGYNVTLACPSCLSDYNNGHYWIFHSATVKSTERLSPESTPILWGAIQTPELDDCTAKLIELDR</sequence>
<dbReference type="Proteomes" id="UP001479436">
    <property type="component" value="Unassembled WGS sequence"/>
</dbReference>
<reference evidence="2 3" key="1">
    <citation type="submission" date="2023-04" db="EMBL/GenBank/DDBJ databases">
        <title>Genome of Basidiobolus ranarum AG-B5.</title>
        <authorList>
            <person name="Stajich J.E."/>
            <person name="Carter-House D."/>
            <person name="Gryganskyi A."/>
        </authorList>
    </citation>
    <scope>NUCLEOTIDE SEQUENCE [LARGE SCALE GENOMIC DNA]</scope>
    <source>
        <strain evidence="2 3">AG-B5</strain>
    </source>
</reference>
<proteinExistence type="inferred from homology"/>
<evidence type="ECO:0000256" key="1">
    <source>
        <dbReference type="ARBA" id="ARBA00006888"/>
    </source>
</evidence>
<dbReference type="PANTHER" id="PTHR31841">
    <property type="entry name" value="PROTEIN FAM72A-RELATED"/>
    <property type="match status" value="1"/>
</dbReference>
<accession>A0ABR2VTS2</accession>
<evidence type="ECO:0000313" key="2">
    <source>
        <dbReference type="EMBL" id="KAK9701861.1"/>
    </source>
</evidence>
<dbReference type="Pfam" id="PF14976">
    <property type="entry name" value="YPEH2ZP"/>
    <property type="match status" value="1"/>
</dbReference>
<dbReference type="EMBL" id="JASJQH010007777">
    <property type="protein sequence ID" value="KAK9701861.1"/>
    <property type="molecule type" value="Genomic_DNA"/>
</dbReference>
<dbReference type="InterPro" id="IPR026768">
    <property type="entry name" value="YPEH2ZP"/>
</dbReference>
<evidence type="ECO:0000313" key="3">
    <source>
        <dbReference type="Proteomes" id="UP001479436"/>
    </source>
</evidence>
<comment type="caution">
    <text evidence="2">The sequence shown here is derived from an EMBL/GenBank/DDBJ whole genome shotgun (WGS) entry which is preliminary data.</text>
</comment>
<organism evidence="2 3">
    <name type="scientific">Basidiobolus ranarum</name>
    <dbReference type="NCBI Taxonomy" id="34480"/>
    <lineage>
        <taxon>Eukaryota</taxon>
        <taxon>Fungi</taxon>
        <taxon>Fungi incertae sedis</taxon>
        <taxon>Zoopagomycota</taxon>
        <taxon>Entomophthoromycotina</taxon>
        <taxon>Basidiobolomycetes</taxon>
        <taxon>Basidiobolales</taxon>
        <taxon>Basidiobolaceae</taxon>
        <taxon>Basidiobolus</taxon>
    </lineage>
</organism>